<evidence type="ECO:0000313" key="2">
    <source>
        <dbReference type="EMBL" id="MEK8032915.1"/>
    </source>
</evidence>
<comment type="caution">
    <text evidence="2">The sequence shown here is derived from an EMBL/GenBank/DDBJ whole genome shotgun (WGS) entry which is preliminary data.</text>
</comment>
<name>A0ABU9BWE2_9BURK</name>
<dbReference type="PANTHER" id="PTHR42815:SF2">
    <property type="entry name" value="FAD-BINDING, PUTATIVE (AFU_ORTHOLOGUE AFUA_6G07600)-RELATED"/>
    <property type="match status" value="1"/>
</dbReference>
<organism evidence="2 3">
    <name type="scientific">Ideonella lacteola</name>
    <dbReference type="NCBI Taxonomy" id="2984193"/>
    <lineage>
        <taxon>Bacteria</taxon>
        <taxon>Pseudomonadati</taxon>
        <taxon>Pseudomonadota</taxon>
        <taxon>Betaproteobacteria</taxon>
        <taxon>Burkholderiales</taxon>
        <taxon>Sphaerotilaceae</taxon>
        <taxon>Ideonella</taxon>
    </lineage>
</organism>
<evidence type="ECO:0000313" key="3">
    <source>
        <dbReference type="Proteomes" id="UP001371218"/>
    </source>
</evidence>
<dbReference type="NCBIfam" id="TIGR04025">
    <property type="entry name" value="PPOX_FMN_DR2398"/>
    <property type="match status" value="1"/>
</dbReference>
<dbReference type="InterPro" id="IPR024029">
    <property type="entry name" value="Pyridox_Oxase_FMN-dep"/>
</dbReference>
<accession>A0ABU9BWE2</accession>
<dbReference type="InterPro" id="IPR011576">
    <property type="entry name" value="Pyridox_Oxase_N"/>
</dbReference>
<gene>
    <name evidence="2" type="ORF">AACH06_19005</name>
</gene>
<dbReference type="SUPFAM" id="SSF50475">
    <property type="entry name" value="FMN-binding split barrel"/>
    <property type="match status" value="1"/>
</dbReference>
<proteinExistence type="predicted"/>
<reference evidence="2 3" key="1">
    <citation type="submission" date="2024-04" db="EMBL/GenBank/DDBJ databases">
        <title>Novel species of the genus Ideonella isolated from streams.</title>
        <authorList>
            <person name="Lu H."/>
        </authorList>
    </citation>
    <scope>NUCLEOTIDE SEQUENCE [LARGE SCALE GENOMIC DNA]</scope>
    <source>
        <strain evidence="2 3">DXS29W</strain>
    </source>
</reference>
<protein>
    <submittedName>
        <fullName evidence="2">MSMEG_1061 family FMN-dependent PPOX-type flavoprotein</fullName>
    </submittedName>
</protein>
<keyword evidence="3" id="KW-1185">Reference proteome</keyword>
<dbReference type="Gene3D" id="2.30.110.10">
    <property type="entry name" value="Electron Transport, Fmn-binding Protein, Chain A"/>
    <property type="match status" value="1"/>
</dbReference>
<dbReference type="RefSeq" id="WP_341427329.1">
    <property type="nucleotide sequence ID" value="NZ_JBBUTG010000012.1"/>
</dbReference>
<dbReference type="Pfam" id="PF01243">
    <property type="entry name" value="PNPOx_N"/>
    <property type="match status" value="1"/>
</dbReference>
<sequence>MTMSGTSQPGRQFPTPDLDALYDPPAERIQKAVLDHLVPFHMEYLKVATFFCLATGSEGGLDASPRGGPPGFVHVLDSRTIAYADWPGNNRIESLRNLARDDRLGMLFLFPGLEIFMRINGRGRISTEPALLATLKEGERHPKTATVVTIDQVLFHCGKAINRAKLWNDDSRVARHALPSVGQMVSELNRLSGAEAMSDDDIVQVDNHYQQVVRTDLY</sequence>
<dbReference type="Proteomes" id="UP001371218">
    <property type="component" value="Unassembled WGS sequence"/>
</dbReference>
<dbReference type="EMBL" id="JBBUTG010000012">
    <property type="protein sequence ID" value="MEK8032915.1"/>
    <property type="molecule type" value="Genomic_DNA"/>
</dbReference>
<dbReference type="InterPro" id="IPR012349">
    <property type="entry name" value="Split_barrel_FMN-bd"/>
</dbReference>
<feature type="domain" description="Pyridoxamine 5'-phosphate oxidase N-terminal" evidence="1">
    <location>
        <begin position="42"/>
        <end position="157"/>
    </location>
</feature>
<evidence type="ECO:0000259" key="1">
    <source>
        <dbReference type="Pfam" id="PF01243"/>
    </source>
</evidence>
<dbReference type="PANTHER" id="PTHR42815">
    <property type="entry name" value="FAD-BINDING, PUTATIVE (AFU_ORTHOLOGUE AFUA_6G07600)-RELATED"/>
    <property type="match status" value="1"/>
</dbReference>